<dbReference type="Gene3D" id="2.40.170.20">
    <property type="entry name" value="TonB-dependent receptor, beta-barrel domain"/>
    <property type="match status" value="1"/>
</dbReference>
<dbReference type="EMBL" id="SJSM01000021">
    <property type="protein sequence ID" value="TCC88308.1"/>
    <property type="molecule type" value="Genomic_DNA"/>
</dbReference>
<reference evidence="10 11" key="1">
    <citation type="submission" date="2019-02" db="EMBL/GenBank/DDBJ databases">
        <title>Pedobacter sp. RP-3-8 sp. nov., isolated from Arctic soil.</title>
        <authorList>
            <person name="Dahal R.H."/>
        </authorList>
    </citation>
    <scope>NUCLEOTIDE SEQUENCE [LARGE SCALE GENOMIC DNA]</scope>
    <source>
        <strain evidence="10 11">RP-3-8</strain>
    </source>
</reference>
<evidence type="ECO:0000256" key="2">
    <source>
        <dbReference type="ARBA" id="ARBA00022448"/>
    </source>
</evidence>
<dbReference type="Proteomes" id="UP000291117">
    <property type="component" value="Unassembled WGS sequence"/>
</dbReference>
<comment type="subcellular location">
    <subcellularLocation>
        <location evidence="1 7">Cell outer membrane</location>
        <topology evidence="1 7">Multi-pass membrane protein</topology>
    </subcellularLocation>
</comment>
<dbReference type="Pfam" id="PF07715">
    <property type="entry name" value="Plug"/>
    <property type="match status" value="1"/>
</dbReference>
<evidence type="ECO:0000313" key="11">
    <source>
        <dbReference type="Proteomes" id="UP000291117"/>
    </source>
</evidence>
<comment type="similarity">
    <text evidence="7">Belongs to the TonB-dependent receptor family.</text>
</comment>
<dbReference type="AlphaFoldDB" id="A0A4R0MNF3"/>
<dbReference type="NCBIfam" id="TIGR04057">
    <property type="entry name" value="SusC_RagA_signa"/>
    <property type="match status" value="1"/>
</dbReference>
<dbReference type="SUPFAM" id="SSF49464">
    <property type="entry name" value="Carboxypeptidase regulatory domain-like"/>
    <property type="match status" value="1"/>
</dbReference>
<dbReference type="InterPro" id="IPR039426">
    <property type="entry name" value="TonB-dep_rcpt-like"/>
</dbReference>
<evidence type="ECO:0000259" key="9">
    <source>
        <dbReference type="Pfam" id="PF07715"/>
    </source>
</evidence>
<dbReference type="SUPFAM" id="SSF56935">
    <property type="entry name" value="Porins"/>
    <property type="match status" value="1"/>
</dbReference>
<organism evidence="10 11">
    <name type="scientific">Pedobacter hiemivivus</name>
    <dbReference type="NCBI Taxonomy" id="2530454"/>
    <lineage>
        <taxon>Bacteria</taxon>
        <taxon>Pseudomonadati</taxon>
        <taxon>Bacteroidota</taxon>
        <taxon>Sphingobacteriia</taxon>
        <taxon>Sphingobacteriales</taxon>
        <taxon>Sphingobacteriaceae</taxon>
        <taxon>Pedobacter</taxon>
    </lineage>
</organism>
<evidence type="ECO:0000313" key="10">
    <source>
        <dbReference type="EMBL" id="TCC88308.1"/>
    </source>
</evidence>
<comment type="caution">
    <text evidence="10">The sequence shown here is derived from an EMBL/GenBank/DDBJ whole genome shotgun (WGS) entry which is preliminary data.</text>
</comment>
<dbReference type="NCBIfam" id="TIGR04056">
    <property type="entry name" value="OMP_RagA_SusC"/>
    <property type="match status" value="1"/>
</dbReference>
<dbReference type="InterPro" id="IPR012910">
    <property type="entry name" value="Plug_dom"/>
</dbReference>
<keyword evidence="6 7" id="KW-0998">Cell outer membrane</keyword>
<dbReference type="InterPro" id="IPR008969">
    <property type="entry name" value="CarboxyPept-like_regulatory"/>
</dbReference>
<evidence type="ECO:0000256" key="8">
    <source>
        <dbReference type="SAM" id="SignalP"/>
    </source>
</evidence>
<keyword evidence="3 7" id="KW-1134">Transmembrane beta strand</keyword>
<dbReference type="Gene3D" id="2.170.130.10">
    <property type="entry name" value="TonB-dependent receptor, plug domain"/>
    <property type="match status" value="1"/>
</dbReference>
<feature type="chain" id="PRO_5020741922" evidence="8">
    <location>
        <begin position="25"/>
        <end position="1022"/>
    </location>
</feature>
<evidence type="ECO:0000256" key="1">
    <source>
        <dbReference type="ARBA" id="ARBA00004571"/>
    </source>
</evidence>
<keyword evidence="8" id="KW-0732">Signal</keyword>
<feature type="signal peptide" evidence="8">
    <location>
        <begin position="1"/>
        <end position="24"/>
    </location>
</feature>
<accession>A0A4R0MNF3</accession>
<protein>
    <submittedName>
        <fullName evidence="10">TonB-dependent receptor</fullName>
    </submittedName>
</protein>
<dbReference type="InterPro" id="IPR036942">
    <property type="entry name" value="Beta-barrel_TonB_sf"/>
</dbReference>
<keyword evidence="11" id="KW-1185">Reference proteome</keyword>
<keyword evidence="4 7" id="KW-0812">Transmembrane</keyword>
<proteinExistence type="inferred from homology"/>
<dbReference type="Pfam" id="PF13715">
    <property type="entry name" value="CarbopepD_reg_2"/>
    <property type="match status" value="1"/>
</dbReference>
<evidence type="ECO:0000256" key="3">
    <source>
        <dbReference type="ARBA" id="ARBA00022452"/>
    </source>
</evidence>
<keyword evidence="10" id="KW-0675">Receptor</keyword>
<dbReference type="Gene3D" id="2.60.40.1120">
    <property type="entry name" value="Carboxypeptidase-like, regulatory domain"/>
    <property type="match status" value="1"/>
</dbReference>
<dbReference type="InterPro" id="IPR023996">
    <property type="entry name" value="TonB-dep_OMP_SusC/RagA"/>
</dbReference>
<dbReference type="InterPro" id="IPR023997">
    <property type="entry name" value="TonB-dep_OMP_SusC/RagA_CS"/>
</dbReference>
<keyword evidence="5 7" id="KW-0472">Membrane</keyword>
<gene>
    <name evidence="10" type="ORF">EZ444_21845</name>
</gene>
<evidence type="ECO:0000256" key="4">
    <source>
        <dbReference type="ARBA" id="ARBA00022692"/>
    </source>
</evidence>
<evidence type="ECO:0000256" key="5">
    <source>
        <dbReference type="ARBA" id="ARBA00023136"/>
    </source>
</evidence>
<dbReference type="GO" id="GO:0009279">
    <property type="term" value="C:cell outer membrane"/>
    <property type="evidence" value="ECO:0007669"/>
    <property type="project" value="UniProtKB-SubCell"/>
</dbReference>
<dbReference type="RefSeq" id="WP_131611335.1">
    <property type="nucleotide sequence ID" value="NZ_SJSM01000021.1"/>
</dbReference>
<dbReference type="PROSITE" id="PS52016">
    <property type="entry name" value="TONB_DEPENDENT_REC_3"/>
    <property type="match status" value="1"/>
</dbReference>
<dbReference type="OrthoDB" id="9768177at2"/>
<dbReference type="InterPro" id="IPR037066">
    <property type="entry name" value="Plug_dom_sf"/>
</dbReference>
<keyword evidence="2 7" id="KW-0813">Transport</keyword>
<feature type="domain" description="TonB-dependent receptor plug" evidence="9">
    <location>
        <begin position="118"/>
        <end position="223"/>
    </location>
</feature>
<sequence length="1022" mass="110280">MKRFFTKFSVLSILCLFFINVAYAQDITVKGTVTDGLDKTTIPSVSVTVKGTTKGMQTDVNGRYSINTSANSTLVFTYIGYVTQEVPINGQQTINVVLTPSSQQLEQVVVVGYGTQRKLDVTGAVASLKGSEISKQASTNPIGALQGKIAGVSITSTGTPGASPQIRIRGLGTIFGNQAPLYVVDGVWYNDINFLNPNDIENMSILKDASAQSIYGIRAANGVVLISTKKGKLGTPTTVNYDAYAGFQKVTNKVKMANAQEYATFTNELAGLNGGSPVFSNTDNLGAGTDWYNQTLRNAFVTNHNVSIAGGTEKSTYNISLGYLDQDGIIKTNNYKRYTARVSNDVQLSKNFKVGYNITGVSSKSKDVPTTIYHQIYSASPSIPVFNADGSYGDPTSQGLGDGANFNPQASLDFFNQQTKQYSVTGNVFAELKFAEHFTFKTSFGGEFGQLENRKYSPKYYATYAQKSDASILDLKRVETRNWIIENTLTYENTFNKNHNLTVLLGQSAQSNKAYTLNASAQNVPFNSDADLYLSLGDAATRTAADQGSLIKFASYFARANYSFKNKYLLNASIRADGASQFFGSNETWGYFPSVGAGWVMTNEDFMKDQTVFSSLKLRGSWGMIGNASVPINPSQQLIDQTGNLVAIFNNTAFTGKSVNTLIPPAIVWEKGIGTDIGIEAAFLTNRLTVEADFYNRKTSRAIFKIPVLGSLGTVDNQLLGNQADIQNRGVELSAAWTNTTEGGLTYSVGGNISYNANKVLNVLSGETPIFSGSTGITNGAFATRTIVGDPIGVFYGYKVAGIFQNATDVANSPTQASAAPGGFKYQDLNGDGKITSADRTVIGDPNPKYTYGVNTSFAYKSFDLALDFQGVAGVDIYNANLANRFGNENISKDLFDNRWHGEGTSNTYPSANIGASANAAPNSFYVSSGSYFRVRNAQLGYTLPAGILNKWKIKKVRIYANAQNAINIFGYKGFSPEVGPIPTDNAEKIKATLTNTTLNAGLDANVYPLFATYNFGINLTF</sequence>
<evidence type="ECO:0000256" key="6">
    <source>
        <dbReference type="ARBA" id="ARBA00023237"/>
    </source>
</evidence>
<evidence type="ECO:0000256" key="7">
    <source>
        <dbReference type="PROSITE-ProRule" id="PRU01360"/>
    </source>
</evidence>
<name>A0A4R0MNF3_9SPHI</name>